<dbReference type="InterPro" id="IPR012337">
    <property type="entry name" value="RNaseH-like_sf"/>
</dbReference>
<dbReference type="Pfam" id="PF03652">
    <property type="entry name" value="RuvX"/>
    <property type="match status" value="1"/>
</dbReference>
<keyword evidence="1" id="KW-0963">Cytoplasm</keyword>
<name>A0A3B0S631_9ZZZZ</name>
<dbReference type="InterPro" id="IPR005227">
    <property type="entry name" value="YqgF"/>
</dbReference>
<dbReference type="PANTHER" id="PTHR33317">
    <property type="entry name" value="POLYNUCLEOTIDYL TRANSFERASE, RIBONUCLEASE H-LIKE SUPERFAMILY PROTEIN"/>
    <property type="match status" value="1"/>
</dbReference>
<dbReference type="SMART" id="SM00732">
    <property type="entry name" value="YqgFc"/>
    <property type="match status" value="1"/>
</dbReference>
<proteinExistence type="inferred from homology"/>
<accession>A0A3B0S631</accession>
<feature type="domain" description="YqgF/RNase H-like" evidence="5">
    <location>
        <begin position="13"/>
        <end position="113"/>
    </location>
</feature>
<dbReference type="InterPro" id="IPR006641">
    <property type="entry name" value="YqgF/RNaseH-like_dom"/>
</dbReference>
<sequence>MPIIDSPQLPITGALLGLDPGTKTVGIAVSDSRRRIASGITTLRRSKFAKDAGEIFALYDDRNCSGMVIGLPVQMDGKEGPRAQSVRAFVRNLLQVRDIPVLLWDERLSTSAVERILIEADTRRDKRKTVIDKLAAIYILQGALDFLARQR</sequence>
<evidence type="ECO:0000259" key="5">
    <source>
        <dbReference type="SMART" id="SM00732"/>
    </source>
</evidence>
<keyword evidence="3" id="KW-0540">Nuclease</keyword>
<reference evidence="6" key="1">
    <citation type="submission" date="2018-06" db="EMBL/GenBank/DDBJ databases">
        <authorList>
            <person name="Zhirakovskaya E."/>
        </authorList>
    </citation>
    <scope>NUCLEOTIDE SEQUENCE</scope>
</reference>
<evidence type="ECO:0000313" key="6">
    <source>
        <dbReference type="EMBL" id="VAV96286.1"/>
    </source>
</evidence>
<dbReference type="HAMAP" id="MF_00651">
    <property type="entry name" value="Nuclease_YqgF"/>
    <property type="match status" value="1"/>
</dbReference>
<dbReference type="InterPro" id="IPR037027">
    <property type="entry name" value="YqgF/RNaseH-like_dom_sf"/>
</dbReference>
<dbReference type="SUPFAM" id="SSF53098">
    <property type="entry name" value="Ribonuclease H-like"/>
    <property type="match status" value="1"/>
</dbReference>
<dbReference type="GO" id="GO:0004518">
    <property type="term" value="F:nuclease activity"/>
    <property type="evidence" value="ECO:0007669"/>
    <property type="project" value="UniProtKB-KW"/>
</dbReference>
<dbReference type="GO" id="GO:0000967">
    <property type="term" value="P:rRNA 5'-end processing"/>
    <property type="evidence" value="ECO:0007669"/>
    <property type="project" value="TreeGrafter"/>
</dbReference>
<evidence type="ECO:0000256" key="2">
    <source>
        <dbReference type="ARBA" id="ARBA00022517"/>
    </source>
</evidence>
<evidence type="ECO:0000256" key="1">
    <source>
        <dbReference type="ARBA" id="ARBA00022490"/>
    </source>
</evidence>
<organism evidence="6">
    <name type="scientific">hydrothermal vent metagenome</name>
    <dbReference type="NCBI Taxonomy" id="652676"/>
    <lineage>
        <taxon>unclassified sequences</taxon>
        <taxon>metagenomes</taxon>
        <taxon>ecological metagenomes</taxon>
    </lineage>
</organism>
<keyword evidence="2" id="KW-0690">Ribosome biogenesis</keyword>
<dbReference type="AlphaFoldDB" id="A0A3B0S631"/>
<dbReference type="GO" id="GO:0016787">
    <property type="term" value="F:hydrolase activity"/>
    <property type="evidence" value="ECO:0007669"/>
    <property type="project" value="UniProtKB-KW"/>
</dbReference>
<protein>
    <submittedName>
        <fullName evidence="6">Pre-16S rRNA nuclease Yqg</fullName>
    </submittedName>
</protein>
<dbReference type="Gene3D" id="3.30.420.140">
    <property type="entry name" value="YqgF/RNase H-like domain"/>
    <property type="match status" value="1"/>
</dbReference>
<keyword evidence="4" id="KW-0378">Hydrolase</keyword>
<evidence type="ECO:0000256" key="3">
    <source>
        <dbReference type="ARBA" id="ARBA00022722"/>
    </source>
</evidence>
<dbReference type="EMBL" id="UOEE01000220">
    <property type="protein sequence ID" value="VAV96286.1"/>
    <property type="molecule type" value="Genomic_DNA"/>
</dbReference>
<dbReference type="PANTHER" id="PTHR33317:SF4">
    <property type="entry name" value="POLYNUCLEOTIDYL TRANSFERASE, RIBONUCLEASE H-LIKE SUPERFAMILY PROTEIN"/>
    <property type="match status" value="1"/>
</dbReference>
<dbReference type="CDD" id="cd16964">
    <property type="entry name" value="YqgF"/>
    <property type="match status" value="1"/>
</dbReference>
<dbReference type="GO" id="GO:0005829">
    <property type="term" value="C:cytosol"/>
    <property type="evidence" value="ECO:0007669"/>
    <property type="project" value="TreeGrafter"/>
</dbReference>
<dbReference type="NCBIfam" id="TIGR00250">
    <property type="entry name" value="RNAse_H_YqgF"/>
    <property type="match status" value="1"/>
</dbReference>
<evidence type="ECO:0000256" key="4">
    <source>
        <dbReference type="ARBA" id="ARBA00022801"/>
    </source>
</evidence>
<gene>
    <name evidence="6" type="ORF">MNBD_ALPHA06-1530</name>
</gene>